<dbReference type="EMBL" id="JAUZVZ010000003">
    <property type="protein sequence ID" value="MDP4535044.1"/>
    <property type="molecule type" value="Genomic_DNA"/>
</dbReference>
<organism evidence="9 10">
    <name type="scientific">Alkalimonas collagenimarina</name>
    <dbReference type="NCBI Taxonomy" id="400390"/>
    <lineage>
        <taxon>Bacteria</taxon>
        <taxon>Pseudomonadati</taxon>
        <taxon>Pseudomonadota</taxon>
        <taxon>Gammaproteobacteria</taxon>
        <taxon>Alkalimonas</taxon>
    </lineage>
</organism>
<evidence type="ECO:0000256" key="1">
    <source>
        <dbReference type="ARBA" id="ARBA00004370"/>
    </source>
</evidence>
<dbReference type="PROSITE" id="PS50111">
    <property type="entry name" value="CHEMOTAXIS_TRANSDUC_2"/>
    <property type="match status" value="1"/>
</dbReference>
<dbReference type="SMART" id="SM00283">
    <property type="entry name" value="MA"/>
    <property type="match status" value="1"/>
</dbReference>
<name>A0ABT9GVX5_9GAMM</name>
<feature type="transmembrane region" description="Helical" evidence="6">
    <location>
        <begin position="325"/>
        <end position="343"/>
    </location>
</feature>
<evidence type="ECO:0000256" key="3">
    <source>
        <dbReference type="ARBA" id="ARBA00029447"/>
    </source>
</evidence>
<evidence type="ECO:0000256" key="6">
    <source>
        <dbReference type="SAM" id="Phobius"/>
    </source>
</evidence>
<dbReference type="Pfam" id="PF00672">
    <property type="entry name" value="HAMP"/>
    <property type="match status" value="1"/>
</dbReference>
<dbReference type="InterPro" id="IPR024478">
    <property type="entry name" value="HlyB_4HB_MCP"/>
</dbReference>
<gene>
    <name evidence="9" type="ORF">Q3O60_02445</name>
</gene>
<keyword evidence="2 4" id="KW-0807">Transducer</keyword>
<evidence type="ECO:0000313" key="9">
    <source>
        <dbReference type="EMBL" id="MDP4535044.1"/>
    </source>
</evidence>
<keyword evidence="6" id="KW-1133">Transmembrane helix</keyword>
<evidence type="ECO:0000256" key="4">
    <source>
        <dbReference type="PROSITE-ProRule" id="PRU00284"/>
    </source>
</evidence>
<accession>A0ABT9GVX5</accession>
<dbReference type="PANTHER" id="PTHR32089">
    <property type="entry name" value="METHYL-ACCEPTING CHEMOTAXIS PROTEIN MCPB"/>
    <property type="match status" value="1"/>
</dbReference>
<dbReference type="CDD" id="cd06225">
    <property type="entry name" value="HAMP"/>
    <property type="match status" value="1"/>
</dbReference>
<dbReference type="Proteomes" id="UP001231616">
    <property type="component" value="Unassembled WGS sequence"/>
</dbReference>
<dbReference type="InterPro" id="IPR004089">
    <property type="entry name" value="MCPsignal_dom"/>
</dbReference>
<dbReference type="RefSeq" id="WP_305892317.1">
    <property type="nucleotide sequence ID" value="NZ_JAUZVZ010000003.1"/>
</dbReference>
<comment type="similarity">
    <text evidence="3">Belongs to the methyl-accepting chemotaxis (MCP) protein family.</text>
</comment>
<comment type="caution">
    <text evidence="9">The sequence shown here is derived from an EMBL/GenBank/DDBJ whole genome shotgun (WGS) entry which is preliminary data.</text>
</comment>
<dbReference type="PROSITE" id="PS50885">
    <property type="entry name" value="HAMP"/>
    <property type="match status" value="1"/>
</dbReference>
<reference evidence="9 10" key="1">
    <citation type="submission" date="2023-08" db="EMBL/GenBank/DDBJ databases">
        <authorList>
            <person name="Joshi A."/>
            <person name="Thite S."/>
        </authorList>
    </citation>
    <scope>NUCLEOTIDE SEQUENCE [LARGE SCALE GENOMIC DNA]</scope>
    <source>
        <strain evidence="9 10">AC40</strain>
    </source>
</reference>
<dbReference type="Pfam" id="PF12729">
    <property type="entry name" value="4HB_MCP_1"/>
    <property type="match status" value="1"/>
</dbReference>
<proteinExistence type="inferred from homology"/>
<evidence type="ECO:0000256" key="5">
    <source>
        <dbReference type="SAM" id="Coils"/>
    </source>
</evidence>
<dbReference type="Gene3D" id="1.10.287.950">
    <property type="entry name" value="Methyl-accepting chemotaxis protein"/>
    <property type="match status" value="1"/>
</dbReference>
<evidence type="ECO:0000259" key="7">
    <source>
        <dbReference type="PROSITE" id="PS50111"/>
    </source>
</evidence>
<sequence>MTLTIAHRIILGFGLIVLLLVIASSSAFFSFVSIEQSNRNVNELAIPTQQLSNQAQIRLLRMANASAQGFATEQPAQIQHHQQSFQDNDSQLQQLLTQGLRLTAGHEQMQQSLQRASQQREQYQQSAQRMFQNRLQVESSQQQVQNTFNQLEQDLDALGAVLLDLSYMNIPQTEALELIEGTAGRIDGQLLGLINTLREVANATDIDQLQRSEENILFVFSDMQVNIDYLDQLVETINTDGLWQDFQQQLAAVEQALTVEQTLLNLQQQRLTLQQNARHQLASAEQEFEAVMSALQQTAAAADEQVSLLQQTVSRTIQSGNIRNGIILLVLVVLATAIAWVTIRAMLQPLAKINEALSIMARGDLSPRLTIQRQDEFGTLAANVNRLVEALSGLVQRIQSYSTELTQSAQLSGHDIDDIRQSLLQQTDRIASINSSTHQLSEQSQHITTQAEQALQEMNQGMQHNDKVHELSSQNNQRIEHLASQLNGIDQLMQQVHQQTEQIGTILDTIGSIAEQTNLLALNAAIEAARAGEQGRGFAVVADEVRTLAGRTQQATNDIQQMIEALQKVASTAVKAVQQGNDDASQCVQENQHLLTALQHINRAITQMHSINASIAEATAVQLQQGEQINQSMEVVVQLAHTSSDKADSTQAHSQDVTRLANELEQASAAFRLKS</sequence>
<feature type="domain" description="Methyl-accepting transducer" evidence="7">
    <location>
        <begin position="401"/>
        <end position="637"/>
    </location>
</feature>
<dbReference type="PANTHER" id="PTHR32089:SF70">
    <property type="entry name" value="ENERGY TAXIS MODULATING METHYL ACCEPTING SENSORY TRANSDUCER"/>
    <property type="match status" value="1"/>
</dbReference>
<feature type="coiled-coil region" evidence="5">
    <location>
        <begin position="106"/>
        <end position="133"/>
    </location>
</feature>
<feature type="domain" description="HAMP" evidence="8">
    <location>
        <begin position="344"/>
        <end position="396"/>
    </location>
</feature>
<keyword evidence="6" id="KW-0472">Membrane</keyword>
<evidence type="ECO:0000313" key="10">
    <source>
        <dbReference type="Proteomes" id="UP001231616"/>
    </source>
</evidence>
<keyword evidence="10" id="KW-1185">Reference proteome</keyword>
<keyword evidence="6" id="KW-0812">Transmembrane</keyword>
<dbReference type="SUPFAM" id="SSF58104">
    <property type="entry name" value="Methyl-accepting chemotaxis protein (MCP) signaling domain"/>
    <property type="match status" value="1"/>
</dbReference>
<protein>
    <submittedName>
        <fullName evidence="9">Methyl-accepting chemotaxis protein</fullName>
    </submittedName>
</protein>
<keyword evidence="5" id="KW-0175">Coiled coil</keyword>
<dbReference type="Pfam" id="PF00015">
    <property type="entry name" value="MCPsignal"/>
    <property type="match status" value="1"/>
</dbReference>
<evidence type="ECO:0000259" key="8">
    <source>
        <dbReference type="PROSITE" id="PS50885"/>
    </source>
</evidence>
<evidence type="ECO:0000256" key="2">
    <source>
        <dbReference type="ARBA" id="ARBA00023224"/>
    </source>
</evidence>
<dbReference type="InterPro" id="IPR003660">
    <property type="entry name" value="HAMP_dom"/>
</dbReference>
<dbReference type="SMART" id="SM00304">
    <property type="entry name" value="HAMP"/>
    <property type="match status" value="1"/>
</dbReference>
<comment type="subcellular location">
    <subcellularLocation>
        <location evidence="1">Membrane</location>
    </subcellularLocation>
</comment>